<accession>A0A381FL65</accession>
<evidence type="ECO:0000313" key="2">
    <source>
        <dbReference type="EMBL" id="SUX46932.1"/>
    </source>
</evidence>
<sequence>MKFNFNHEFTKTYASQFLSFYMLSIIVSSYQPHFFSDLKSNIAETCGIPYEIIKIHNPGTMGICQAYNLGAKQAKFRNLLFIHEDILFVNKGWGEKLVETLQIPDCGIVGVAGGNYYSHIPATWSNKGYNSVNFIQVVSQIEQYHSNFGKKSERKKVKGIDGVLLACKKNIFDEFKFNEEIRGYHGYDLIFSLSVAKKYTNYITNEILIKHFSSGNFSKEWFENILKVREIIGTFQDQKTDQKVERENFYKFIFYLKNFNYSQKDSFKIAIKYINLKKFGVINSLKMIYQLKHLVY</sequence>
<dbReference type="EMBL" id="UFVR01000004">
    <property type="protein sequence ID" value="SUX46932.1"/>
    <property type="molecule type" value="Genomic_DNA"/>
</dbReference>
<dbReference type="Pfam" id="PF13712">
    <property type="entry name" value="Glyco_tranf_2_5"/>
    <property type="match status" value="1"/>
</dbReference>
<evidence type="ECO:0000313" key="3">
    <source>
        <dbReference type="Proteomes" id="UP000254282"/>
    </source>
</evidence>
<dbReference type="SUPFAM" id="SSF53448">
    <property type="entry name" value="Nucleotide-diphospho-sugar transferases"/>
    <property type="match status" value="1"/>
</dbReference>
<dbReference type="Proteomes" id="UP000254282">
    <property type="component" value="Unassembled WGS sequence"/>
</dbReference>
<gene>
    <name evidence="2" type="ORF">NCTC13532_02492</name>
</gene>
<name>A0A381FL65_9FLAO</name>
<dbReference type="InterPro" id="IPR029044">
    <property type="entry name" value="Nucleotide-diphossugar_trans"/>
</dbReference>
<dbReference type="InterPro" id="IPR059123">
    <property type="entry name" value="StrF_dom"/>
</dbReference>
<evidence type="ECO:0000259" key="1">
    <source>
        <dbReference type="Pfam" id="PF13712"/>
    </source>
</evidence>
<dbReference type="AlphaFoldDB" id="A0A381FL65"/>
<proteinExistence type="predicted"/>
<dbReference type="STRING" id="254.SAMN05421682_10191"/>
<reference evidence="2 3" key="1">
    <citation type="submission" date="2018-06" db="EMBL/GenBank/DDBJ databases">
        <authorList>
            <consortium name="Pathogen Informatics"/>
            <person name="Doyle S."/>
        </authorList>
    </citation>
    <scope>NUCLEOTIDE SEQUENCE [LARGE SCALE GENOMIC DNA]</scope>
    <source>
        <strain evidence="2 3">NCTC13532</strain>
    </source>
</reference>
<dbReference type="Gene3D" id="3.90.550.10">
    <property type="entry name" value="Spore Coat Polysaccharide Biosynthesis Protein SpsA, Chain A"/>
    <property type="match status" value="1"/>
</dbReference>
<feature type="domain" description="Streptomycin biosynthesis protein StrF" evidence="1">
    <location>
        <begin position="40"/>
        <end position="204"/>
    </location>
</feature>
<organism evidence="2 3">
    <name type="scientific">Chryseobacterium indoltheticum</name>
    <dbReference type="NCBI Taxonomy" id="254"/>
    <lineage>
        <taxon>Bacteria</taxon>
        <taxon>Pseudomonadati</taxon>
        <taxon>Bacteroidota</taxon>
        <taxon>Flavobacteriia</taxon>
        <taxon>Flavobacteriales</taxon>
        <taxon>Weeksellaceae</taxon>
        <taxon>Chryseobacterium group</taxon>
        <taxon>Chryseobacterium</taxon>
    </lineage>
</organism>
<protein>
    <recommendedName>
        <fullName evidence="1">Streptomycin biosynthesis protein StrF domain-containing protein</fullName>
    </recommendedName>
</protein>